<dbReference type="OrthoDB" id="7560784at2"/>
<name>A0A2S5A4S5_9SPHI</name>
<evidence type="ECO:0000313" key="3">
    <source>
        <dbReference type="Proteomes" id="UP000236893"/>
    </source>
</evidence>
<organism evidence="2 3">
    <name type="scientific">Solitalea longa</name>
    <dbReference type="NCBI Taxonomy" id="2079460"/>
    <lineage>
        <taxon>Bacteria</taxon>
        <taxon>Pseudomonadati</taxon>
        <taxon>Bacteroidota</taxon>
        <taxon>Sphingobacteriia</taxon>
        <taxon>Sphingobacteriales</taxon>
        <taxon>Sphingobacteriaceae</taxon>
        <taxon>Solitalea</taxon>
    </lineage>
</organism>
<keyword evidence="3" id="KW-1185">Reference proteome</keyword>
<sequence>MIFSAVNCIQQELDNYLNGFTVTVDVGNISELVNNIADANADIIISVINIEENRISRDPDYFKRRDNDIFLKNPALHLHLTLLFTSLKPSNAYGKSLENLQHVIEFFQKKYVFDHANTPTLDSKIEKLIAEMVTLNLQQLNEIWSVLGSKYYPSVVYRVRMVTIDHETEDGGNLVKEIETKYFMK</sequence>
<dbReference type="Proteomes" id="UP000236893">
    <property type="component" value="Unassembled WGS sequence"/>
</dbReference>
<dbReference type="AlphaFoldDB" id="A0A2S5A4S5"/>
<proteinExistence type="predicted"/>
<comment type="caution">
    <text evidence="2">The sequence shown here is derived from an EMBL/GenBank/DDBJ whole genome shotgun (WGS) entry which is preliminary data.</text>
</comment>
<feature type="domain" description="Pvc16 N-terminal" evidence="1">
    <location>
        <begin position="7"/>
        <end position="174"/>
    </location>
</feature>
<dbReference type="Pfam" id="PF14065">
    <property type="entry name" value="Pvc16_N"/>
    <property type="match status" value="1"/>
</dbReference>
<dbReference type="InterPro" id="IPR025351">
    <property type="entry name" value="Pvc16_N"/>
</dbReference>
<dbReference type="RefSeq" id="WP_103788204.1">
    <property type="nucleotide sequence ID" value="NZ_PQVF01000004.1"/>
</dbReference>
<accession>A0A2S5A4S5</accession>
<gene>
    <name evidence="2" type="ORF">C3K47_05905</name>
</gene>
<reference evidence="2 3" key="1">
    <citation type="submission" date="2018-01" db="EMBL/GenBank/DDBJ databases">
        <authorList>
            <person name="Gaut B.S."/>
            <person name="Morton B.R."/>
            <person name="Clegg M.T."/>
            <person name="Duvall M.R."/>
        </authorList>
    </citation>
    <scope>NUCLEOTIDE SEQUENCE [LARGE SCALE GENOMIC DNA]</scope>
    <source>
        <strain evidence="2 3">HR-AV</strain>
    </source>
</reference>
<evidence type="ECO:0000259" key="1">
    <source>
        <dbReference type="Pfam" id="PF14065"/>
    </source>
</evidence>
<evidence type="ECO:0000313" key="2">
    <source>
        <dbReference type="EMBL" id="POY37297.1"/>
    </source>
</evidence>
<protein>
    <recommendedName>
        <fullName evidence="1">Pvc16 N-terminal domain-containing protein</fullName>
    </recommendedName>
</protein>
<dbReference type="EMBL" id="PQVF01000004">
    <property type="protein sequence ID" value="POY37297.1"/>
    <property type="molecule type" value="Genomic_DNA"/>
</dbReference>